<evidence type="ECO:0000313" key="3">
    <source>
        <dbReference type="EMBL" id="KAL1495773.1"/>
    </source>
</evidence>
<feature type="region of interest" description="Disordered" evidence="2">
    <location>
        <begin position="1184"/>
        <end position="1218"/>
    </location>
</feature>
<proteinExistence type="predicted"/>
<dbReference type="EMBL" id="JBGBPQ010000031">
    <property type="protein sequence ID" value="KAL1495773.1"/>
    <property type="molecule type" value="Genomic_DNA"/>
</dbReference>
<feature type="compositionally biased region" description="Basic and acidic residues" evidence="2">
    <location>
        <begin position="30"/>
        <end position="39"/>
    </location>
</feature>
<feature type="coiled-coil region" evidence="1">
    <location>
        <begin position="2476"/>
        <end position="2503"/>
    </location>
</feature>
<feature type="compositionally biased region" description="Low complexity" evidence="2">
    <location>
        <begin position="40"/>
        <end position="50"/>
    </location>
</feature>
<feature type="region of interest" description="Disordered" evidence="2">
    <location>
        <begin position="144"/>
        <end position="175"/>
    </location>
</feature>
<dbReference type="Proteomes" id="UP001515480">
    <property type="component" value="Unassembled WGS sequence"/>
</dbReference>
<evidence type="ECO:0000313" key="4">
    <source>
        <dbReference type="Proteomes" id="UP001515480"/>
    </source>
</evidence>
<feature type="region of interest" description="Disordered" evidence="2">
    <location>
        <begin position="975"/>
        <end position="995"/>
    </location>
</feature>
<feature type="region of interest" description="Disordered" evidence="2">
    <location>
        <begin position="1604"/>
        <end position="1626"/>
    </location>
</feature>
<comment type="caution">
    <text evidence="3">The sequence shown here is derived from an EMBL/GenBank/DDBJ whole genome shotgun (WGS) entry which is preliminary data.</text>
</comment>
<feature type="region of interest" description="Disordered" evidence="2">
    <location>
        <begin position="681"/>
        <end position="706"/>
    </location>
</feature>
<keyword evidence="4" id="KW-1185">Reference proteome</keyword>
<name>A0AB34ID72_PRYPA</name>
<sequence length="2764" mass="301225">MKFPFARVDVPPPDEAISSAESLALLGSKQSDRLRREDSSAPSATSRPTTLCDGLLRPLGPPRAAVRPRAGDSRVVDDAEVRRRCCDATWAQLHREHLRLLRQRLTCSGIASSDRVDAAERDNAADRLGAVDGELAQLRARLGLAPAERREGGRGEARRGAAPVEDAPKPPPPHWIPAAEEVEMMLRERMERWRQQMPLRRYLAVLRDAAHATRLPLLHGAARASRRLAAAAERPAAAGGAAAAARGGTRRSSHGGGELAAAYPLPAPVMDEEGALRQLDSLARQMGLRLHFSSVAQLLQAGTTAVDAVCSEAIATFEKLHAQQSAYELFDIEPALRQHAGKAAEALDAVQRAERASASRDAARAAEAAVLAAHGRLAAFEKRTRTCDLRIGEEVEVHPEDGSAPLSGIVVKLPLEKDDKANAYHSVTLEDGRLRMIRRSQVTALRDAERTALTNELRACEEALQKARDEMMWDSTGGGERKPRRPASAASTIHPAAAATDAAAAAAERQVLRSSEWVRQLPHDCSTDMEGVLQLAWLKQQAAPDAALEVYSELLREPSTRVAVARLGTLLATWSRARHTAASGGERRKLQQAARWSAAGGGGGARPAGPELLRAVQLLRVLQMRALRLQLLQHLNWMRGVERMLGAQERLLQAHFADAEVAAAAEPELLDGLDMIGSGRRGSVPAPPLDAAPRDLGEEPLVPPLPTARVRTCGGERALHEIALSDMEELEHELVVRGSALLRLHQTYTQKAALEASRVASSQPPPSPPGGRESDPAADGRQGECAVGATCGSPRAVDESKRAAGGAAHPAASADEGEESVEKSLAARVAAATAAAAAAVDVPALLLTVLSREAEFQAAKSELILEYLQLLPHCALPSELAALQRRVRELRVMRSTCAPPCARTPRTVASGARRDAVPGFADGVSAVHAMHNLDDTYAWQLGEGSRLKMESLRLEAQLLRQLRLVGGRVSRTGAFAEREQGSDSDDAASAGSGGACCSSVEGESAVSRGGDSRDMGSLGMYEVEVDPCGKPSDAVTLLLDLAPAVEEVVSSLLAVPQLSSRTPEPVVRIVMLRHALFLYAGMEAGCTFRRAPTDMLIDPDACIEAVHEVVSLLPSASSSSGLPSPIKRCVSTRPAQAAPKGEASNLLVLSRAHALLELLLALDEELEHTRVVTMRQTFLERFRMEEQKQKTPKERHRSRNHSGYEYESQTSSGGHREKALASMDMKSSSGTYAALHRTRQASKDDAPASSKGWKGSEKEIKCRTGIDEMDARSCSGVSLNSRPILEHAQSGTRRVIKVMEGVAMGARLGSRLNQKAPSVSGGSRISCAEGVSTAIGGRVSGLSRSSVFSFSPPPIELADAFKDGDFNTTLALCFSRPVAIAESDEGLCDYSPDQKTWWCDALLVEANSARELRTACRLQGVLRESISIVTAHNLCAITVTLSSIRDAHVASHDSHASPHEPDAAMPLVCQLCVPPEGDDEEGQVVASHGILRPVVAEQLKRVLPRVWLHANAFDKLQREDLKRKFKEISYSYNRGLQNAADISRVAVQARSSKLELLDNYCSELVPTMRAPAARTAAAELSASLVATVRARYDTLFYICRDPLETPEGQGQGGPETDVPQRRSGNGHANEQVNEIASMLDHRGDLVSLSHIPDPRYALRELRASADVPADVATEALETQAFALAQLSQLISLLELSSVFESPDRLPTRRCYPEPVQLPIALDSVHPQVSDFVQVELRRILQTACQLLPCSGAHEKQTLDPAHDEGFPEPVRLLSFHVEQLLLQIQVSLYGAGRALSLQPSTAKAVNTMEGKANDTAYLLQAQQHLHLLLHGRRMLVLPMVVNLPISKATGRSLEPAHNDKLQTASWLRNANTTHDVGAPDGLVLESSMELNEEASRLAREQNGASRSGCRQLQRATALVATDLRLLSEAAMLALRSEHAVTVDLVARASVEGNGAEAPTATNWDAEVQLLFLSDQEADGSITDVPDGACLAGLGELRKWVFDEAWDSDTLPPPLLQVEHRASEDNAPSEAPIHVREVDDEHKLADVEEVDDTADERRQTSLDTASARVDMLNTQLELLRRRAQLERMFRHRCPHFSISEFDGVYEWLVRAQAGSSYKEALHPLEVAHEQLRLTESWCTREELLHETAEKMKRLERLAGREVLAAEKQLESQGKMVLTEETAKLRHLFATASEEEHLRVAADENLQANKDIGMQAVEQLLEGKARPPCVALVSSVENSESALLCSRLFRALAPANTCVACDDAADADSAACAYDAWTPQLRSQIFIALDKWNTQRSSNGVATWGEGLDREEEPHEFEGDDLILSAADNELLQLLQVAYEGRHTSAQPEIGLMRTAVLKTMVTVSLQGTQEDAVLSKKRNIAPIMRQFDDCLASSESFKSFDKLICVESFKRLRLSASTSELTSRCCTRRHRLHENSLWASRQRSLGLLSRAYDEANKLSWSEPLISSELAVGALELKVKLLYKLDALERQLSDATAQEALAEMRVTARVRQECEAEADYASVKQLLLRGRCAEERFKVKGVVQQCLLDTKREAMQQMVQSGALPIGIKQEALAALREEEALKEVNDEALQMRLLLGRIKTTSTLQLLKRKRVHYQLSQAAEQRRLDEQPILDEMGSSRRRNELLKRKLLETQRSLSKCLDEQETLEKRQAQLYRAMAKLRAAERSADDEPVMGGRPNARATYGNAMERLLERSNEALAKVRTGSVHAAPIGAFNKERISSSNLLIHPLGIVRKPFSASGTARKLD</sequence>
<accession>A0AB34ID72</accession>
<feature type="compositionally biased region" description="Basic and acidic residues" evidence="2">
    <location>
        <begin position="147"/>
        <end position="159"/>
    </location>
</feature>
<protein>
    <submittedName>
        <fullName evidence="3">Uncharacterized protein</fullName>
    </submittedName>
</protein>
<evidence type="ECO:0000256" key="1">
    <source>
        <dbReference type="SAM" id="Coils"/>
    </source>
</evidence>
<keyword evidence="1" id="KW-0175">Coiled coil</keyword>
<feature type="region of interest" description="Disordered" evidence="2">
    <location>
        <begin position="753"/>
        <end position="819"/>
    </location>
</feature>
<evidence type="ECO:0000256" key="2">
    <source>
        <dbReference type="SAM" id="MobiDB-lite"/>
    </source>
</evidence>
<reference evidence="3 4" key="1">
    <citation type="journal article" date="2024" name="Science">
        <title>Giant polyketide synthase enzymes in the biosynthesis of giant marine polyether toxins.</title>
        <authorList>
            <person name="Fallon T.R."/>
            <person name="Shende V.V."/>
            <person name="Wierzbicki I.H."/>
            <person name="Pendleton A.L."/>
            <person name="Watervoot N.F."/>
            <person name="Auber R.P."/>
            <person name="Gonzalez D.J."/>
            <person name="Wisecaver J.H."/>
            <person name="Moore B.S."/>
        </authorList>
    </citation>
    <scope>NUCLEOTIDE SEQUENCE [LARGE SCALE GENOMIC DNA]</scope>
    <source>
        <strain evidence="3 4">12B1</strain>
    </source>
</reference>
<gene>
    <name evidence="3" type="ORF">AB1Y20_016635</name>
</gene>
<feature type="region of interest" description="Disordered" evidence="2">
    <location>
        <begin position="28"/>
        <end position="74"/>
    </location>
</feature>
<feature type="compositionally biased region" description="Low complexity" evidence="2">
    <location>
        <begin position="803"/>
        <end position="814"/>
    </location>
</feature>
<organism evidence="3 4">
    <name type="scientific">Prymnesium parvum</name>
    <name type="common">Toxic golden alga</name>
    <dbReference type="NCBI Taxonomy" id="97485"/>
    <lineage>
        <taxon>Eukaryota</taxon>
        <taxon>Haptista</taxon>
        <taxon>Haptophyta</taxon>
        <taxon>Prymnesiophyceae</taxon>
        <taxon>Prymnesiales</taxon>
        <taxon>Prymnesiaceae</taxon>
        <taxon>Prymnesium</taxon>
    </lineage>
</organism>